<dbReference type="KEGG" id="gau:GAU_0754"/>
<evidence type="ECO:0000256" key="2">
    <source>
        <dbReference type="SAM" id="MobiDB-lite"/>
    </source>
</evidence>
<gene>
    <name evidence="3" type="ordered locus">GAU_0754</name>
</gene>
<feature type="compositionally biased region" description="Low complexity" evidence="2">
    <location>
        <begin position="129"/>
        <end position="140"/>
    </location>
</feature>
<reference evidence="4" key="1">
    <citation type="submission" date="2006-03" db="EMBL/GenBank/DDBJ databases">
        <title>Complete genome sequence of Gemmatimonas aurantiaca T-27 that represents a novel phylum Gemmatimonadetes.</title>
        <authorList>
            <person name="Takasaki K."/>
            <person name="Ichikawa N."/>
            <person name="Miura H."/>
            <person name="Matsushita S."/>
            <person name="Watanabe Y."/>
            <person name="Oguchi A."/>
            <person name="Ankai A."/>
            <person name="Yashiro I."/>
            <person name="Takahashi M."/>
            <person name="Terui Y."/>
            <person name="Fukui S."/>
            <person name="Yokoyama H."/>
            <person name="Tanikawa S."/>
            <person name="Hanada S."/>
            <person name="Kamagata Y."/>
            <person name="Fujita N."/>
        </authorList>
    </citation>
    <scope>NUCLEOTIDE SEQUENCE [LARGE SCALE GENOMIC DNA]</scope>
    <source>
        <strain evidence="4">T-27 / DSM 14586 / JCM 11422 / NBRC 100505</strain>
    </source>
</reference>
<feature type="compositionally biased region" description="Basic and acidic residues" evidence="2">
    <location>
        <begin position="175"/>
        <end position="196"/>
    </location>
</feature>
<keyword evidence="1" id="KW-0175">Coiled coil</keyword>
<accession>C1A6D6</accession>
<organism evidence="3 4">
    <name type="scientific">Gemmatimonas aurantiaca (strain DSM 14586 / JCM 11422 / NBRC 100505 / T-27)</name>
    <dbReference type="NCBI Taxonomy" id="379066"/>
    <lineage>
        <taxon>Bacteria</taxon>
        <taxon>Pseudomonadati</taxon>
        <taxon>Gemmatimonadota</taxon>
        <taxon>Gemmatimonadia</taxon>
        <taxon>Gemmatimonadales</taxon>
        <taxon>Gemmatimonadaceae</taxon>
        <taxon>Gemmatimonas</taxon>
    </lineage>
</organism>
<keyword evidence="4" id="KW-1185">Reference proteome</keyword>
<evidence type="ECO:0000256" key="1">
    <source>
        <dbReference type="SAM" id="Coils"/>
    </source>
</evidence>
<evidence type="ECO:0000313" key="4">
    <source>
        <dbReference type="Proteomes" id="UP000002209"/>
    </source>
</evidence>
<proteinExistence type="predicted"/>
<evidence type="ECO:0000313" key="3">
    <source>
        <dbReference type="EMBL" id="BAH37796.1"/>
    </source>
</evidence>
<dbReference type="EMBL" id="AP009153">
    <property type="protein sequence ID" value="BAH37796.1"/>
    <property type="molecule type" value="Genomic_DNA"/>
</dbReference>
<dbReference type="HOGENOM" id="CLU_1388483_0_0_0"/>
<dbReference type="eggNOG" id="ENOG50345QV">
    <property type="taxonomic scope" value="Bacteria"/>
</dbReference>
<dbReference type="AlphaFoldDB" id="C1A6D6"/>
<dbReference type="Proteomes" id="UP000002209">
    <property type="component" value="Chromosome"/>
</dbReference>
<sequence>MLDELRDALGAFSSRLNPDERRRATHGMRDALVHAKLALRDLAAAKAATEARLQAERTELETVRRRMGYAVEIGDTETVAIAERFAAQHAERVAMLETKLMAQEQELTVTERDYEAMSVELRRVMSGLPAQDPAASPEAAAARELDELLGDGPPSGDGSFGGSPDTASGTPVRRTRAEREAVADDRLAELKRRMGK</sequence>
<feature type="coiled-coil region" evidence="1">
    <location>
        <begin position="39"/>
        <end position="113"/>
    </location>
</feature>
<protein>
    <recommendedName>
        <fullName evidence="5">PspA/IM30 family protein</fullName>
    </recommendedName>
</protein>
<feature type="region of interest" description="Disordered" evidence="2">
    <location>
        <begin position="129"/>
        <end position="196"/>
    </location>
</feature>
<dbReference type="STRING" id="379066.GAU_0754"/>
<dbReference type="RefSeq" id="WP_012682243.1">
    <property type="nucleotide sequence ID" value="NC_012489.1"/>
</dbReference>
<evidence type="ECO:0008006" key="5">
    <source>
        <dbReference type="Google" id="ProtNLM"/>
    </source>
</evidence>
<name>C1A6D6_GEMAT</name>